<name>A0A6J4QF15_9ACTN</name>
<feature type="domain" description="CobW C-terminal" evidence="6">
    <location>
        <begin position="207"/>
        <end position="300"/>
    </location>
</feature>
<organism evidence="7">
    <name type="scientific">uncultured Rubrobacteraceae bacterium</name>
    <dbReference type="NCBI Taxonomy" id="349277"/>
    <lineage>
        <taxon>Bacteria</taxon>
        <taxon>Bacillati</taxon>
        <taxon>Actinomycetota</taxon>
        <taxon>Rubrobacteria</taxon>
        <taxon>Rubrobacterales</taxon>
        <taxon>Rubrobacteraceae</taxon>
        <taxon>environmental samples</taxon>
    </lineage>
</organism>
<sequence length="316" mass="34493">MTNTAVLVNEFGKVGLDHHLLRRADEKTVLLEHGCVCCTTREDLVGSLLELLDEEDKGRIPPLDRVVVETTGLADPAPILFTVFSHPVLQHHYGVDRVISTVDTVNGELHLDRNPESTRQAAAADVIVLTKTDIAKTDMINALRARLRSINPSARIIEAPLGDVNPEELLNSAANWSTTEPRDFDANGSASAPKTLAAGDARHVSHTHSTALTFDGPVDWTAFGTWFSMLLHARGEDVLRVKGLVDVGEAGPVLLNGVQHVVHPPEHLEEWPEEDRRSRIIFITRGVRSEELLASLEAFRSIVGAGPRLLEADAPV</sequence>
<protein>
    <submittedName>
        <fullName evidence="7">Metal chaperone, involved in Zn homeostasis</fullName>
    </submittedName>
</protein>
<dbReference type="Pfam" id="PF02492">
    <property type="entry name" value="cobW"/>
    <property type="match status" value="1"/>
</dbReference>
<evidence type="ECO:0000256" key="3">
    <source>
        <dbReference type="ARBA" id="ARBA00023186"/>
    </source>
</evidence>
<evidence type="ECO:0000256" key="5">
    <source>
        <dbReference type="ARBA" id="ARBA00049117"/>
    </source>
</evidence>
<dbReference type="InterPro" id="IPR011629">
    <property type="entry name" value="CobW-like_C"/>
</dbReference>
<comment type="similarity">
    <text evidence="4">Belongs to the SIMIBI class G3E GTPase family. ZNG1 subfamily.</text>
</comment>
<evidence type="ECO:0000256" key="4">
    <source>
        <dbReference type="ARBA" id="ARBA00034320"/>
    </source>
</evidence>
<comment type="catalytic activity">
    <reaction evidence="5">
        <text>GTP + H2O = GDP + phosphate + H(+)</text>
        <dbReference type="Rhea" id="RHEA:19669"/>
        <dbReference type="ChEBI" id="CHEBI:15377"/>
        <dbReference type="ChEBI" id="CHEBI:15378"/>
        <dbReference type="ChEBI" id="CHEBI:37565"/>
        <dbReference type="ChEBI" id="CHEBI:43474"/>
        <dbReference type="ChEBI" id="CHEBI:58189"/>
    </reaction>
    <physiologicalReaction direction="left-to-right" evidence="5">
        <dbReference type="Rhea" id="RHEA:19670"/>
    </physiologicalReaction>
</comment>
<proteinExistence type="inferred from homology"/>
<keyword evidence="3" id="KW-0143">Chaperone</keyword>
<dbReference type="SUPFAM" id="SSF52540">
    <property type="entry name" value="P-loop containing nucleoside triphosphate hydrolases"/>
    <property type="match status" value="1"/>
</dbReference>
<dbReference type="CDD" id="cd03112">
    <property type="entry name" value="CobW-like"/>
    <property type="match status" value="1"/>
</dbReference>
<evidence type="ECO:0000256" key="1">
    <source>
        <dbReference type="ARBA" id="ARBA00022741"/>
    </source>
</evidence>
<reference evidence="7" key="1">
    <citation type="submission" date="2020-02" db="EMBL/GenBank/DDBJ databases">
        <authorList>
            <person name="Meier V. D."/>
        </authorList>
    </citation>
    <scope>NUCLEOTIDE SEQUENCE</scope>
    <source>
        <strain evidence="7">AVDCRST_MAG78</strain>
    </source>
</reference>
<dbReference type="InterPro" id="IPR027417">
    <property type="entry name" value="P-loop_NTPase"/>
</dbReference>
<dbReference type="Pfam" id="PF07683">
    <property type="entry name" value="CobW_C"/>
    <property type="match status" value="1"/>
</dbReference>
<keyword evidence="2" id="KW-0378">Hydrolase</keyword>
<dbReference type="InterPro" id="IPR003495">
    <property type="entry name" value="CobW/HypB/UreG_nucleotide-bd"/>
</dbReference>
<gene>
    <name evidence="7" type="ORF">AVDCRST_MAG78-2332</name>
</gene>
<accession>A0A6J4QF15</accession>
<evidence type="ECO:0000259" key="6">
    <source>
        <dbReference type="SMART" id="SM00833"/>
    </source>
</evidence>
<dbReference type="InterPro" id="IPR051316">
    <property type="entry name" value="Zinc-reg_GTPase_activator"/>
</dbReference>
<dbReference type="InterPro" id="IPR036627">
    <property type="entry name" value="CobW-likC_sf"/>
</dbReference>
<dbReference type="SUPFAM" id="SSF90002">
    <property type="entry name" value="Hypothetical protein YjiA, C-terminal domain"/>
    <property type="match status" value="1"/>
</dbReference>
<dbReference type="SMART" id="SM00833">
    <property type="entry name" value="CobW_C"/>
    <property type="match status" value="1"/>
</dbReference>
<evidence type="ECO:0000256" key="2">
    <source>
        <dbReference type="ARBA" id="ARBA00022801"/>
    </source>
</evidence>
<evidence type="ECO:0000313" key="7">
    <source>
        <dbReference type="EMBL" id="CAA9439972.1"/>
    </source>
</evidence>
<dbReference type="Gene3D" id="3.30.1220.10">
    <property type="entry name" value="CobW-like, C-terminal domain"/>
    <property type="match status" value="1"/>
</dbReference>
<dbReference type="Gene3D" id="3.40.50.300">
    <property type="entry name" value="P-loop containing nucleotide triphosphate hydrolases"/>
    <property type="match status" value="1"/>
</dbReference>
<dbReference type="AlphaFoldDB" id="A0A6J4QF15"/>
<dbReference type="GO" id="GO:0005737">
    <property type="term" value="C:cytoplasm"/>
    <property type="evidence" value="ECO:0007669"/>
    <property type="project" value="TreeGrafter"/>
</dbReference>
<dbReference type="GO" id="GO:0000166">
    <property type="term" value="F:nucleotide binding"/>
    <property type="evidence" value="ECO:0007669"/>
    <property type="project" value="UniProtKB-KW"/>
</dbReference>
<dbReference type="PANTHER" id="PTHR13748:SF62">
    <property type="entry name" value="COBW DOMAIN-CONTAINING PROTEIN"/>
    <property type="match status" value="1"/>
</dbReference>
<keyword evidence="1" id="KW-0547">Nucleotide-binding</keyword>
<dbReference type="PANTHER" id="PTHR13748">
    <property type="entry name" value="COBW-RELATED"/>
    <property type="match status" value="1"/>
</dbReference>
<dbReference type="GO" id="GO:0016787">
    <property type="term" value="F:hydrolase activity"/>
    <property type="evidence" value="ECO:0007669"/>
    <property type="project" value="UniProtKB-KW"/>
</dbReference>
<dbReference type="EMBL" id="CADCVB010000154">
    <property type="protein sequence ID" value="CAA9439972.1"/>
    <property type="molecule type" value="Genomic_DNA"/>
</dbReference>